<name>A0A1Y3UHB1_9FIRM</name>
<keyword evidence="2" id="KW-0812">Transmembrane</keyword>
<feature type="region of interest" description="Disordered" evidence="1">
    <location>
        <begin position="275"/>
        <end position="330"/>
    </location>
</feature>
<comment type="caution">
    <text evidence="4">The sequence shown here is derived from an EMBL/GenBank/DDBJ whole genome shotgun (WGS) entry which is preliminary data.</text>
</comment>
<evidence type="ECO:0000313" key="4">
    <source>
        <dbReference type="EMBL" id="OUN45749.1"/>
    </source>
</evidence>
<accession>A0A1Y3UHB1</accession>
<organism evidence="4 5">
    <name type="scientific">Anaerotignum lactatifermentans</name>
    <dbReference type="NCBI Taxonomy" id="160404"/>
    <lineage>
        <taxon>Bacteria</taxon>
        <taxon>Bacillati</taxon>
        <taxon>Bacillota</taxon>
        <taxon>Clostridia</taxon>
        <taxon>Lachnospirales</taxon>
        <taxon>Anaerotignaceae</taxon>
        <taxon>Anaerotignum</taxon>
    </lineage>
</organism>
<dbReference type="RefSeq" id="WP_087988464.1">
    <property type="nucleotide sequence ID" value="NZ_CAMMLX010000081.1"/>
</dbReference>
<evidence type="ECO:0000313" key="5">
    <source>
        <dbReference type="Proteomes" id="UP000195455"/>
    </source>
</evidence>
<dbReference type="CDD" id="cd00118">
    <property type="entry name" value="LysM"/>
    <property type="match status" value="1"/>
</dbReference>
<dbReference type="Proteomes" id="UP000195455">
    <property type="component" value="Unassembled WGS sequence"/>
</dbReference>
<keyword evidence="2" id="KW-1133">Transmembrane helix</keyword>
<gene>
    <name evidence="4" type="ORF">B5G26_01645</name>
</gene>
<evidence type="ECO:0000256" key="2">
    <source>
        <dbReference type="SAM" id="Phobius"/>
    </source>
</evidence>
<proteinExistence type="predicted"/>
<keyword evidence="2" id="KW-0472">Membrane</keyword>
<dbReference type="EMBL" id="NFHM01000001">
    <property type="protein sequence ID" value="OUN45749.1"/>
    <property type="molecule type" value="Genomic_DNA"/>
</dbReference>
<dbReference type="SMART" id="SM00257">
    <property type="entry name" value="LysM"/>
    <property type="match status" value="1"/>
</dbReference>
<feature type="compositionally biased region" description="Basic and acidic residues" evidence="1">
    <location>
        <begin position="165"/>
        <end position="184"/>
    </location>
</feature>
<feature type="domain" description="LysM" evidence="3">
    <location>
        <begin position="320"/>
        <end position="367"/>
    </location>
</feature>
<feature type="region of interest" description="Disordered" evidence="1">
    <location>
        <begin position="45"/>
        <end position="123"/>
    </location>
</feature>
<evidence type="ECO:0000259" key="3">
    <source>
        <dbReference type="PROSITE" id="PS51782"/>
    </source>
</evidence>
<evidence type="ECO:0000256" key="1">
    <source>
        <dbReference type="SAM" id="MobiDB-lite"/>
    </source>
</evidence>
<feature type="compositionally biased region" description="Basic and acidic residues" evidence="1">
    <location>
        <begin position="63"/>
        <end position="75"/>
    </location>
</feature>
<feature type="compositionally biased region" description="Low complexity" evidence="1">
    <location>
        <begin position="295"/>
        <end position="317"/>
    </location>
</feature>
<dbReference type="AlphaFoldDB" id="A0A1Y3UHB1"/>
<dbReference type="InterPro" id="IPR036779">
    <property type="entry name" value="LysM_dom_sf"/>
</dbReference>
<protein>
    <recommendedName>
        <fullName evidence="3">LysM domain-containing protein</fullName>
    </recommendedName>
</protein>
<feature type="compositionally biased region" description="Basic and acidic residues" evidence="1">
    <location>
        <begin position="276"/>
        <end position="288"/>
    </location>
</feature>
<sequence length="370" mass="42007">MEEKDKLENGSQGRSMSDADKEYYADLYNDLPKEVQDILMQTHPLMGRANEDTEAAAYRTRRPQREDVEEVKEARMQQVSSEINEIKRAPQQEGDPTRYVSRRARSMESEYAESPRGSMAEDDYNEDIQYVSVMPARKKSRIMEEVTIQTSAPQKSGMKKKKQKKEREEMPFSDMERSGDRPRYEDIDFEERAKQEHLDSLYGDGYDDDYRGGGRSKLPLILGMIGLVLIIFLIFRTVTLSSQLEEAQQQITETQDLNERYEQVQLEKMQLQEELDALKNPDGTKTEETTEGDSESSSTTTGDSESSSSSSSSTSSSGMKEYTVQDGETPWSMAQKFYGNGAEYTKILEANGLQEGENIKPGDVLKIPAA</sequence>
<dbReference type="InterPro" id="IPR018392">
    <property type="entry name" value="LysM"/>
</dbReference>
<dbReference type="PROSITE" id="PS51782">
    <property type="entry name" value="LYSM"/>
    <property type="match status" value="1"/>
</dbReference>
<dbReference type="Gene3D" id="3.10.350.10">
    <property type="entry name" value="LysM domain"/>
    <property type="match status" value="1"/>
</dbReference>
<reference evidence="5" key="1">
    <citation type="submission" date="2017-04" db="EMBL/GenBank/DDBJ databases">
        <title>Function of individual gut microbiota members based on whole genome sequencing of pure cultures obtained from chicken caecum.</title>
        <authorList>
            <person name="Medvecky M."/>
            <person name="Cejkova D."/>
            <person name="Polansky O."/>
            <person name="Karasova D."/>
            <person name="Kubasova T."/>
            <person name="Cizek A."/>
            <person name="Rychlik I."/>
        </authorList>
    </citation>
    <scope>NUCLEOTIDE SEQUENCE [LARGE SCALE GENOMIC DNA]</scope>
    <source>
        <strain evidence="5">An75</strain>
    </source>
</reference>
<dbReference type="Pfam" id="PF01476">
    <property type="entry name" value="LysM"/>
    <property type="match status" value="1"/>
</dbReference>
<feature type="transmembrane region" description="Helical" evidence="2">
    <location>
        <begin position="218"/>
        <end position="235"/>
    </location>
</feature>
<feature type="region of interest" description="Disordered" evidence="1">
    <location>
        <begin position="149"/>
        <end position="184"/>
    </location>
</feature>
<dbReference type="SUPFAM" id="SSF54106">
    <property type="entry name" value="LysM domain"/>
    <property type="match status" value="1"/>
</dbReference>